<dbReference type="OrthoDB" id="4323369at2"/>
<name>A0A2T7T6U8_9ACTN</name>
<feature type="domain" description="DUF6630" evidence="1">
    <location>
        <begin position="15"/>
        <end position="175"/>
    </location>
</feature>
<accession>A0A2T7T6U8</accession>
<dbReference type="InterPro" id="IPR046582">
    <property type="entry name" value="DUF6630"/>
</dbReference>
<dbReference type="Pfam" id="PF20335">
    <property type="entry name" value="DUF6630"/>
    <property type="match status" value="1"/>
</dbReference>
<gene>
    <name evidence="2" type="ORF">Y717_21935</name>
</gene>
<reference evidence="2 3" key="1">
    <citation type="submission" date="2013-12" db="EMBL/GenBank/DDBJ databases">
        <title>Annotated genome of Streptomyces scopuliridis.</title>
        <authorList>
            <person name="Olson J.B."/>
        </authorList>
    </citation>
    <scope>NUCLEOTIDE SEQUENCE [LARGE SCALE GENOMIC DNA]</scope>
    <source>
        <strain evidence="2 3">RB72</strain>
    </source>
</reference>
<dbReference type="AlphaFoldDB" id="A0A2T7T6U8"/>
<dbReference type="EMBL" id="AZSP01000164">
    <property type="protein sequence ID" value="PVE10877.1"/>
    <property type="molecule type" value="Genomic_DNA"/>
</dbReference>
<proteinExistence type="predicted"/>
<keyword evidence="3" id="KW-1185">Reference proteome</keyword>
<protein>
    <recommendedName>
        <fullName evidence="1">DUF6630 domain-containing protein</fullName>
    </recommendedName>
</protein>
<dbReference type="Proteomes" id="UP000245992">
    <property type="component" value="Unassembled WGS sequence"/>
</dbReference>
<comment type="caution">
    <text evidence="2">The sequence shown here is derived from an EMBL/GenBank/DDBJ whole genome shotgun (WGS) entry which is preliminary data.</text>
</comment>
<organism evidence="2 3">
    <name type="scientific">Streptomyces scopuliridis RB72</name>
    <dbReference type="NCBI Taxonomy" id="1440053"/>
    <lineage>
        <taxon>Bacteria</taxon>
        <taxon>Bacillati</taxon>
        <taxon>Actinomycetota</taxon>
        <taxon>Actinomycetes</taxon>
        <taxon>Kitasatosporales</taxon>
        <taxon>Streptomycetaceae</taxon>
        <taxon>Streptomyces</taxon>
    </lineage>
</organism>
<evidence type="ECO:0000313" key="3">
    <source>
        <dbReference type="Proteomes" id="UP000245992"/>
    </source>
</evidence>
<sequence length="185" mass="19749">MTDRPASASDPAAQALTALAELLAPGRAAVAEEVLFAYEDPDAYVRTHATRLEDRGIDAPIENLAWIALVDALTAQGLLAEVDWKEDGDEIRRQLRALESRPAVDPWSLADPENADGTDPVALDTAAFLNDAGRLHLDLGVALAVLDIESDCYPLVCFPARRASELTPLAARAGFYAAVLGSDQL</sequence>
<evidence type="ECO:0000313" key="2">
    <source>
        <dbReference type="EMBL" id="PVE10877.1"/>
    </source>
</evidence>
<dbReference type="RefSeq" id="WP_030352317.1">
    <property type="nucleotide sequence ID" value="NZ_AZSP01000164.1"/>
</dbReference>
<evidence type="ECO:0000259" key="1">
    <source>
        <dbReference type="Pfam" id="PF20335"/>
    </source>
</evidence>